<dbReference type="GO" id="GO:0005762">
    <property type="term" value="C:mitochondrial large ribosomal subunit"/>
    <property type="evidence" value="ECO:0007669"/>
    <property type="project" value="TreeGrafter"/>
</dbReference>
<evidence type="ECO:0000256" key="4">
    <source>
        <dbReference type="ARBA" id="ARBA00022980"/>
    </source>
</evidence>
<dbReference type="Pfam" id="PF10210">
    <property type="entry name" value="MRP-S32"/>
    <property type="match status" value="1"/>
</dbReference>
<dbReference type="EMBL" id="JADBJN010000002">
    <property type="protein sequence ID" value="KAG5678124.1"/>
    <property type="molecule type" value="Genomic_DNA"/>
</dbReference>
<dbReference type="PANTHER" id="PTHR13450">
    <property type="entry name" value="MITOCHONDRIAL 39S RIBOSOMAL PROTEIN L42"/>
    <property type="match status" value="1"/>
</dbReference>
<reference evidence="8" key="1">
    <citation type="submission" date="2021-03" db="EMBL/GenBank/DDBJ databases">
        <title>Chromosome level genome of the anhydrobiotic midge Polypedilum vanderplanki.</title>
        <authorList>
            <person name="Yoshida Y."/>
            <person name="Kikawada T."/>
            <person name="Gusev O."/>
        </authorList>
    </citation>
    <scope>NUCLEOTIDE SEQUENCE</scope>
    <source>
        <strain evidence="8">NIAS01</strain>
        <tissue evidence="8">Whole body or cell culture</tissue>
    </source>
</reference>
<gene>
    <name evidence="8" type="ORF">PVAND_007823</name>
</gene>
<keyword evidence="4" id="KW-0689">Ribosomal protein</keyword>
<organism evidence="8 9">
    <name type="scientific">Polypedilum vanderplanki</name>
    <name type="common">Sleeping chironomid midge</name>
    <dbReference type="NCBI Taxonomy" id="319348"/>
    <lineage>
        <taxon>Eukaryota</taxon>
        <taxon>Metazoa</taxon>
        <taxon>Ecdysozoa</taxon>
        <taxon>Arthropoda</taxon>
        <taxon>Hexapoda</taxon>
        <taxon>Insecta</taxon>
        <taxon>Pterygota</taxon>
        <taxon>Neoptera</taxon>
        <taxon>Endopterygota</taxon>
        <taxon>Diptera</taxon>
        <taxon>Nematocera</taxon>
        <taxon>Chironomoidea</taxon>
        <taxon>Chironomidae</taxon>
        <taxon>Chironominae</taxon>
        <taxon>Polypedilum</taxon>
        <taxon>Polypedilum</taxon>
    </lineage>
</organism>
<protein>
    <recommendedName>
        <fullName evidence="7">Large ribosomal subunit protein mL42</fullName>
    </recommendedName>
</protein>
<dbReference type="Proteomes" id="UP001107558">
    <property type="component" value="Chromosome 2"/>
</dbReference>
<keyword evidence="3" id="KW-0809">Transit peptide</keyword>
<dbReference type="AlphaFoldDB" id="A0A9J6C7I3"/>
<evidence type="ECO:0000256" key="2">
    <source>
        <dbReference type="ARBA" id="ARBA00005556"/>
    </source>
</evidence>
<keyword evidence="6" id="KW-0687">Ribonucleoprotein</keyword>
<dbReference type="PANTHER" id="PTHR13450:SF4">
    <property type="entry name" value="LARGE RIBOSOMAL SUBUNIT PROTEIN ML42"/>
    <property type="match status" value="1"/>
</dbReference>
<evidence type="ECO:0000256" key="3">
    <source>
        <dbReference type="ARBA" id="ARBA00022946"/>
    </source>
</evidence>
<evidence type="ECO:0000313" key="9">
    <source>
        <dbReference type="Proteomes" id="UP001107558"/>
    </source>
</evidence>
<evidence type="ECO:0000256" key="1">
    <source>
        <dbReference type="ARBA" id="ARBA00004173"/>
    </source>
</evidence>
<evidence type="ECO:0000256" key="7">
    <source>
        <dbReference type="ARBA" id="ARBA00035189"/>
    </source>
</evidence>
<evidence type="ECO:0000256" key="6">
    <source>
        <dbReference type="ARBA" id="ARBA00023274"/>
    </source>
</evidence>
<name>A0A9J6C7I3_POLVA</name>
<keyword evidence="9" id="KW-1185">Reference proteome</keyword>
<accession>A0A9J6C7I3</accession>
<comment type="caution">
    <text evidence="8">The sequence shown here is derived from an EMBL/GenBank/DDBJ whole genome shotgun (WGS) entry which is preliminary data.</text>
</comment>
<evidence type="ECO:0000313" key="8">
    <source>
        <dbReference type="EMBL" id="KAG5678124.1"/>
    </source>
</evidence>
<sequence>MLLQRLILRNFSSKSINLKYYPRVTGVQNKALVEGIAVTQDQRAFVAWHPKKEFPYEFTRPIPSITKQVSNSLMKEEVLDAAKQAYKHNYPNLVNQKLSALTFTTKHRWYPRSRDKKAKKTEMDRPYL</sequence>
<evidence type="ECO:0000256" key="5">
    <source>
        <dbReference type="ARBA" id="ARBA00023128"/>
    </source>
</evidence>
<comment type="subcellular location">
    <subcellularLocation>
        <location evidence="1">Mitochondrion</location>
    </subcellularLocation>
</comment>
<proteinExistence type="inferred from homology"/>
<keyword evidence="5" id="KW-0496">Mitochondrion</keyword>
<dbReference type="OrthoDB" id="1107506at2759"/>
<comment type="similarity">
    <text evidence="2">Belongs to the mitochondrion-specific ribosomal protein mL42 family.</text>
</comment>
<dbReference type="InterPro" id="IPR019346">
    <property type="entry name" value="Ribosomal_mL42"/>
</dbReference>